<accession>A0ABQ2NZ94</accession>
<reference evidence="2" key="1">
    <citation type="journal article" date="2019" name="Int. J. Syst. Evol. Microbiol.">
        <title>The Global Catalogue of Microorganisms (GCM) 10K type strain sequencing project: providing services to taxonomists for standard genome sequencing and annotation.</title>
        <authorList>
            <consortium name="The Broad Institute Genomics Platform"/>
            <consortium name="The Broad Institute Genome Sequencing Center for Infectious Disease"/>
            <person name="Wu L."/>
            <person name="Ma J."/>
        </authorList>
    </citation>
    <scope>NUCLEOTIDE SEQUENCE [LARGE SCALE GENOMIC DNA]</scope>
    <source>
        <strain evidence="2">CGMCC 1.7693</strain>
    </source>
</reference>
<protein>
    <submittedName>
        <fullName evidence="1">Uncharacterized protein</fullName>
    </submittedName>
</protein>
<proteinExistence type="predicted"/>
<dbReference type="Proteomes" id="UP000641206">
    <property type="component" value="Unassembled WGS sequence"/>
</dbReference>
<comment type="caution">
    <text evidence="1">The sequence shown here is derived from an EMBL/GenBank/DDBJ whole genome shotgun (WGS) entry which is preliminary data.</text>
</comment>
<gene>
    <name evidence="1" type="ORF">GCM10011346_37560</name>
</gene>
<name>A0ABQ2NZ94_9BACI</name>
<evidence type="ECO:0000313" key="1">
    <source>
        <dbReference type="EMBL" id="GGP14269.1"/>
    </source>
</evidence>
<organism evidence="1 2">
    <name type="scientific">Oceanobacillus neutriphilus</name>
    <dbReference type="NCBI Taxonomy" id="531815"/>
    <lineage>
        <taxon>Bacteria</taxon>
        <taxon>Bacillati</taxon>
        <taxon>Bacillota</taxon>
        <taxon>Bacilli</taxon>
        <taxon>Bacillales</taxon>
        <taxon>Bacillaceae</taxon>
        <taxon>Oceanobacillus</taxon>
    </lineage>
</organism>
<keyword evidence="2" id="KW-1185">Reference proteome</keyword>
<sequence>MDKLIKILYGVYAYVNNALPAVPTIAKNGITKIIPKNLDRNDAPDNSIVPLSIFDIVTFSPTIRLIK</sequence>
<evidence type="ECO:0000313" key="2">
    <source>
        <dbReference type="Proteomes" id="UP000641206"/>
    </source>
</evidence>
<dbReference type="EMBL" id="BMLW01000012">
    <property type="protein sequence ID" value="GGP14269.1"/>
    <property type="molecule type" value="Genomic_DNA"/>
</dbReference>